<keyword evidence="3" id="KW-1185">Reference proteome</keyword>
<dbReference type="Pfam" id="PF05461">
    <property type="entry name" value="ApoL"/>
    <property type="match status" value="1"/>
</dbReference>
<comment type="caution">
    <text evidence="2">The sequence shown here is derived from an EMBL/GenBank/DDBJ whole genome shotgun (WGS) entry which is preliminary data.</text>
</comment>
<proteinExistence type="inferred from homology"/>
<dbReference type="EMBL" id="JAIPUX010001999">
    <property type="protein sequence ID" value="KAH0623419.1"/>
    <property type="molecule type" value="Genomic_DNA"/>
</dbReference>
<sequence>MLLFFSLGERARLFFRKERNRAQDEKDNADLAYFMKEFPAQREKIEKSIQCLREIADDIDKTHKDCTIASIAANSTSASSGILNILGLTLAPFTAGGSLILTATGIGLGAVATVTAVSTTLYENVNNAVEKERAQELINECKKCLRKAMPTSGVDFISEYPVNSESVDKNIKQLVSSVASQVPNKYRELEQAAKGIKTNVNALKFLRNNPGL</sequence>
<dbReference type="PANTHER" id="PTHR14096">
    <property type="entry name" value="APOLIPOPROTEIN L"/>
    <property type="match status" value="1"/>
</dbReference>
<dbReference type="Proteomes" id="UP000826234">
    <property type="component" value="Unassembled WGS sequence"/>
</dbReference>
<evidence type="ECO:0000313" key="2">
    <source>
        <dbReference type="EMBL" id="KAH0623419.1"/>
    </source>
</evidence>
<comment type="similarity">
    <text evidence="1">Belongs to the apolipoprotein L family.</text>
</comment>
<organism evidence="2 3">
    <name type="scientific">Phrynosoma platyrhinos</name>
    <name type="common">Desert horned lizard</name>
    <dbReference type="NCBI Taxonomy" id="52577"/>
    <lineage>
        <taxon>Eukaryota</taxon>
        <taxon>Metazoa</taxon>
        <taxon>Chordata</taxon>
        <taxon>Craniata</taxon>
        <taxon>Vertebrata</taxon>
        <taxon>Euteleostomi</taxon>
        <taxon>Lepidosauria</taxon>
        <taxon>Squamata</taxon>
        <taxon>Bifurcata</taxon>
        <taxon>Unidentata</taxon>
        <taxon>Episquamata</taxon>
        <taxon>Toxicofera</taxon>
        <taxon>Iguania</taxon>
        <taxon>Phrynosomatidae</taxon>
        <taxon>Phrynosomatinae</taxon>
        <taxon>Phrynosoma</taxon>
    </lineage>
</organism>
<evidence type="ECO:0000256" key="1">
    <source>
        <dbReference type="ARBA" id="ARBA00010090"/>
    </source>
</evidence>
<gene>
    <name evidence="2" type="ORF">JD844_004539</name>
</gene>
<reference evidence="2 3" key="1">
    <citation type="journal article" date="2022" name="Gigascience">
        <title>A chromosome-level genome assembly and annotation of the desert horned lizard, Phrynosoma platyrhinos, provides insight into chromosomal rearrangements among reptiles.</title>
        <authorList>
            <person name="Koochekian N."/>
            <person name="Ascanio A."/>
            <person name="Farleigh K."/>
            <person name="Card D.C."/>
            <person name="Schield D.R."/>
            <person name="Castoe T.A."/>
            <person name="Jezkova T."/>
        </authorList>
    </citation>
    <scope>NUCLEOTIDE SEQUENCE [LARGE SCALE GENOMIC DNA]</scope>
    <source>
        <strain evidence="2">NK-2021</strain>
    </source>
</reference>
<feature type="non-terminal residue" evidence="2">
    <location>
        <position position="212"/>
    </location>
</feature>
<dbReference type="InterPro" id="IPR008405">
    <property type="entry name" value="ApoL"/>
</dbReference>
<name>A0ABQ7T1N7_PHRPL</name>
<accession>A0ABQ7T1N7</accession>
<protein>
    <recommendedName>
        <fullName evidence="4">Apolipoprotein L3</fullName>
    </recommendedName>
</protein>
<evidence type="ECO:0008006" key="4">
    <source>
        <dbReference type="Google" id="ProtNLM"/>
    </source>
</evidence>
<dbReference type="PANTHER" id="PTHR14096:SF27">
    <property type="entry name" value="APOLIPOPROTEIN L2"/>
    <property type="match status" value="1"/>
</dbReference>
<evidence type="ECO:0000313" key="3">
    <source>
        <dbReference type="Proteomes" id="UP000826234"/>
    </source>
</evidence>